<sequence>MLLVHSHTYHIHTVLESVGSWLQINNLHLFSLISYLFKIYQQHVSIPVMESDQLMYYR</sequence>
<protein>
    <submittedName>
        <fullName evidence="1">Uncharacterized protein</fullName>
    </submittedName>
</protein>
<evidence type="ECO:0000313" key="1">
    <source>
        <dbReference type="EnsemblPlants" id="OB02G15050.1"/>
    </source>
</evidence>
<proteinExistence type="predicted"/>
<reference evidence="1" key="1">
    <citation type="submission" date="2013-04" db="UniProtKB">
        <authorList>
            <consortium name="EnsemblPlants"/>
        </authorList>
    </citation>
    <scope>IDENTIFICATION</scope>
</reference>
<evidence type="ECO:0000313" key="2">
    <source>
        <dbReference type="Proteomes" id="UP000006038"/>
    </source>
</evidence>
<keyword evidence="2" id="KW-1185">Reference proteome</keyword>
<dbReference type="EnsemblPlants" id="OB02G15050.1">
    <property type="protein sequence ID" value="OB02G15050.1"/>
    <property type="gene ID" value="OB02G15050"/>
</dbReference>
<organism evidence="1">
    <name type="scientific">Oryza brachyantha</name>
    <name type="common">malo sina</name>
    <dbReference type="NCBI Taxonomy" id="4533"/>
    <lineage>
        <taxon>Eukaryota</taxon>
        <taxon>Viridiplantae</taxon>
        <taxon>Streptophyta</taxon>
        <taxon>Embryophyta</taxon>
        <taxon>Tracheophyta</taxon>
        <taxon>Spermatophyta</taxon>
        <taxon>Magnoliopsida</taxon>
        <taxon>Liliopsida</taxon>
        <taxon>Poales</taxon>
        <taxon>Poaceae</taxon>
        <taxon>BOP clade</taxon>
        <taxon>Oryzoideae</taxon>
        <taxon>Oryzeae</taxon>
        <taxon>Oryzinae</taxon>
        <taxon>Oryza</taxon>
    </lineage>
</organism>
<dbReference type="AlphaFoldDB" id="J3LA38"/>
<dbReference type="Gramene" id="OB02G15050.1">
    <property type="protein sequence ID" value="OB02G15050.1"/>
    <property type="gene ID" value="OB02G15050"/>
</dbReference>
<name>J3LA38_ORYBR</name>
<accession>J3LA38</accession>
<dbReference type="Proteomes" id="UP000006038">
    <property type="component" value="Unassembled WGS sequence"/>
</dbReference>
<dbReference type="HOGENOM" id="CLU_2982256_0_0_1"/>